<dbReference type="InterPro" id="IPR050576">
    <property type="entry name" value="Cilia_flagella_integrity"/>
</dbReference>
<dbReference type="PROSITE" id="PS51450">
    <property type="entry name" value="LRR"/>
    <property type="match status" value="4"/>
</dbReference>
<dbReference type="Proteomes" id="UP000316759">
    <property type="component" value="Unassembled WGS sequence"/>
</dbReference>
<proteinExistence type="inferred from homology"/>
<comment type="similarity">
    <text evidence="10">Belongs to the DRC3 family.</text>
</comment>
<evidence type="ECO:0000256" key="11">
    <source>
        <dbReference type="ARBA" id="ARBA00040950"/>
    </source>
</evidence>
<name>A0A504YKN2_FASGI</name>
<feature type="coiled-coil region" evidence="12">
    <location>
        <begin position="206"/>
        <end position="249"/>
    </location>
</feature>
<keyword evidence="5" id="KW-0282">Flagellum</keyword>
<keyword evidence="6 12" id="KW-0175">Coiled coil</keyword>
<sequence>MFTPFSNDFQTMTGVYNTVEPAVIDETMLQNAVFSQGPRGTAGNYAKKEGIPFITVTCLRLDYQNILKIDNLRAFKNLVKLQMDNNIIEKIEGLDDLIHLRWLDLSFNNIERIEGLDKLVNIEDLTFYNNRIRRIENMDKLAKLQILSIGNNNLDELEDLLYLRRFPRLKSICLRGNPICEQPQYNSFLLAFLPQIVYVDYKLTKEDAKEEAYEKHQLRVDQLSAQEQAEKEQQASEEERQQVEILHQRAFVSGLDSDTIFDTLYKEDPEGREMLAIPELLHCIEQYPFRGLQINDDKCLNQFFFSV</sequence>
<accession>A0A504YKN2</accession>
<dbReference type="InterPro" id="IPR001611">
    <property type="entry name" value="Leu-rich_rpt"/>
</dbReference>
<organism evidence="13 14">
    <name type="scientific">Fasciola gigantica</name>
    <name type="common">Giant liver fluke</name>
    <dbReference type="NCBI Taxonomy" id="46835"/>
    <lineage>
        <taxon>Eukaryota</taxon>
        <taxon>Metazoa</taxon>
        <taxon>Spiralia</taxon>
        <taxon>Lophotrochozoa</taxon>
        <taxon>Platyhelminthes</taxon>
        <taxon>Trematoda</taxon>
        <taxon>Digenea</taxon>
        <taxon>Plagiorchiida</taxon>
        <taxon>Echinostomata</taxon>
        <taxon>Echinostomatoidea</taxon>
        <taxon>Fasciolidae</taxon>
        <taxon>Fasciola</taxon>
    </lineage>
</organism>
<dbReference type="SMART" id="SM00365">
    <property type="entry name" value="LRR_SD22"/>
    <property type="match status" value="4"/>
</dbReference>
<dbReference type="GO" id="GO:0005929">
    <property type="term" value="C:cilium"/>
    <property type="evidence" value="ECO:0007669"/>
    <property type="project" value="TreeGrafter"/>
</dbReference>
<evidence type="ECO:0000256" key="5">
    <source>
        <dbReference type="ARBA" id="ARBA00022846"/>
    </source>
</evidence>
<dbReference type="PANTHER" id="PTHR45973">
    <property type="entry name" value="PROTEIN PHOSPHATASE 1 REGULATORY SUBUNIT SDS22-RELATED"/>
    <property type="match status" value="1"/>
</dbReference>
<gene>
    <name evidence="13" type="ORF">FGIG_09644</name>
</gene>
<dbReference type="EMBL" id="SUNJ01006907">
    <property type="protein sequence ID" value="TPP62382.1"/>
    <property type="molecule type" value="Genomic_DNA"/>
</dbReference>
<evidence type="ECO:0000313" key="14">
    <source>
        <dbReference type="Proteomes" id="UP000316759"/>
    </source>
</evidence>
<evidence type="ECO:0000256" key="7">
    <source>
        <dbReference type="ARBA" id="ARBA00023069"/>
    </source>
</evidence>
<keyword evidence="3" id="KW-0433">Leucine-rich repeat</keyword>
<protein>
    <recommendedName>
        <fullName evidence="11">Dynein regulatory complex subunit 3</fullName>
    </recommendedName>
</protein>
<keyword evidence="2" id="KW-0963">Cytoplasm</keyword>
<reference evidence="13 14" key="1">
    <citation type="submission" date="2019-04" db="EMBL/GenBank/DDBJ databases">
        <title>Annotation for the trematode Fasciola gigantica.</title>
        <authorList>
            <person name="Choi Y.-J."/>
        </authorList>
    </citation>
    <scope>NUCLEOTIDE SEQUENCE [LARGE SCALE GENOMIC DNA]</scope>
    <source>
        <strain evidence="13">Uganda_cow_1</strain>
    </source>
</reference>
<evidence type="ECO:0000256" key="12">
    <source>
        <dbReference type="SAM" id="Coils"/>
    </source>
</evidence>
<dbReference type="Gene3D" id="3.80.10.10">
    <property type="entry name" value="Ribonuclease Inhibitor"/>
    <property type="match status" value="1"/>
</dbReference>
<keyword evidence="14" id="KW-1185">Reference proteome</keyword>
<dbReference type="AlphaFoldDB" id="A0A504YKN2"/>
<evidence type="ECO:0000256" key="2">
    <source>
        <dbReference type="ARBA" id="ARBA00022490"/>
    </source>
</evidence>
<keyword evidence="4" id="KW-0677">Repeat</keyword>
<evidence type="ECO:0000256" key="3">
    <source>
        <dbReference type="ARBA" id="ARBA00022614"/>
    </source>
</evidence>
<comment type="caution">
    <text evidence="13">The sequence shown here is derived from an EMBL/GenBank/DDBJ whole genome shotgun (WGS) entry which is preliminary data.</text>
</comment>
<dbReference type="SUPFAM" id="SSF52058">
    <property type="entry name" value="L domain-like"/>
    <property type="match status" value="1"/>
</dbReference>
<evidence type="ECO:0000256" key="9">
    <source>
        <dbReference type="ARBA" id="ARBA00023273"/>
    </source>
</evidence>
<dbReference type="STRING" id="46835.A0A504YKN2"/>
<keyword evidence="7" id="KW-0969">Cilium</keyword>
<evidence type="ECO:0000256" key="1">
    <source>
        <dbReference type="ARBA" id="ARBA00004611"/>
    </source>
</evidence>
<dbReference type="OrthoDB" id="27917at2759"/>
<evidence type="ECO:0000256" key="8">
    <source>
        <dbReference type="ARBA" id="ARBA00023212"/>
    </source>
</evidence>
<evidence type="ECO:0000256" key="6">
    <source>
        <dbReference type="ARBA" id="ARBA00023054"/>
    </source>
</evidence>
<dbReference type="InterPro" id="IPR032675">
    <property type="entry name" value="LRR_dom_sf"/>
</dbReference>
<evidence type="ECO:0000256" key="4">
    <source>
        <dbReference type="ARBA" id="ARBA00022737"/>
    </source>
</evidence>
<comment type="subcellular location">
    <subcellularLocation>
        <location evidence="1">Cytoplasm</location>
        <location evidence="1">Cytoskeleton</location>
        <location evidence="1">Flagellum axoneme</location>
    </subcellularLocation>
</comment>
<evidence type="ECO:0000256" key="10">
    <source>
        <dbReference type="ARBA" id="ARBA00038378"/>
    </source>
</evidence>
<evidence type="ECO:0000313" key="13">
    <source>
        <dbReference type="EMBL" id="TPP62382.1"/>
    </source>
</evidence>
<keyword evidence="9" id="KW-0966">Cell projection</keyword>
<dbReference type="PANTHER" id="PTHR45973:SF12">
    <property type="entry name" value="DYNEIN REGULATORY COMPLEX SUBUNIT 3"/>
    <property type="match status" value="1"/>
</dbReference>
<keyword evidence="8" id="KW-0206">Cytoskeleton</keyword>
<dbReference type="Pfam" id="PF14580">
    <property type="entry name" value="LRR_9"/>
    <property type="match status" value="1"/>
</dbReference>